<dbReference type="InterPro" id="IPR055523">
    <property type="entry name" value="DUF7097"/>
</dbReference>
<dbReference type="AlphaFoldDB" id="A0A3M0E7C0"/>
<feature type="compositionally biased region" description="Basic and acidic residues" evidence="1">
    <location>
        <begin position="213"/>
        <end position="222"/>
    </location>
</feature>
<feature type="region of interest" description="Disordered" evidence="1">
    <location>
        <begin position="36"/>
        <end position="88"/>
    </location>
</feature>
<comment type="caution">
    <text evidence="2">The sequence shown here is derived from an EMBL/GenBank/DDBJ whole genome shotgun (WGS) entry which is preliminary data.</text>
</comment>
<organism evidence="2 3">
    <name type="scientific">Haloplanus aerogenes</name>
    <dbReference type="NCBI Taxonomy" id="660522"/>
    <lineage>
        <taxon>Archaea</taxon>
        <taxon>Methanobacteriati</taxon>
        <taxon>Methanobacteriota</taxon>
        <taxon>Stenosarchaea group</taxon>
        <taxon>Halobacteria</taxon>
        <taxon>Halobacteriales</taxon>
        <taxon>Haloferacaceae</taxon>
        <taxon>Haloplanus</taxon>
    </lineage>
</organism>
<dbReference type="GeneID" id="71553998"/>
<accession>A0A3M0E7C0</accession>
<sequence length="222" mass="24077">MERTPTGTPVGVDDPYDHADRCDHLTSDGRCRFALERAGDSEGSEIPLEAGEAGDSGGRRPPSSEGHSPSGSRPEADDSRPSAGDDPEFAAARRADGYDCVVAGDADWCDCPHYRSTTDGRECRRCGLAEVRMAHEDARPLLEEHHLSYGCGGEGGDGDPAHEITVSLCRWCHAKVHAGWARIDDDVNPDAEALAAREERRSKEQAEFGFRTAAERDGRDDR</sequence>
<evidence type="ECO:0000313" key="3">
    <source>
        <dbReference type="Proteomes" id="UP000277326"/>
    </source>
</evidence>
<dbReference type="Pfam" id="PF23382">
    <property type="entry name" value="DUF7097"/>
    <property type="match status" value="2"/>
</dbReference>
<evidence type="ECO:0000313" key="2">
    <source>
        <dbReference type="EMBL" id="RMB23893.1"/>
    </source>
</evidence>
<feature type="compositionally biased region" description="Low complexity" evidence="1">
    <location>
        <begin position="59"/>
        <end position="73"/>
    </location>
</feature>
<evidence type="ECO:0000256" key="1">
    <source>
        <dbReference type="SAM" id="MobiDB-lite"/>
    </source>
</evidence>
<feature type="region of interest" description="Disordered" evidence="1">
    <location>
        <begin position="194"/>
        <end position="222"/>
    </location>
</feature>
<name>A0A3M0E7C0_9EURY</name>
<proteinExistence type="predicted"/>
<dbReference type="Proteomes" id="UP000277326">
    <property type="component" value="Unassembled WGS sequence"/>
</dbReference>
<dbReference type="EMBL" id="REFS01000002">
    <property type="protein sequence ID" value="RMB23893.1"/>
    <property type="molecule type" value="Genomic_DNA"/>
</dbReference>
<reference evidence="2 3" key="1">
    <citation type="journal article" date="2015" name="Stand. Genomic Sci.">
        <title>Genomic Encyclopedia of Bacterial and Archaeal Type Strains, Phase III: the genomes of soil and plant-associated and newly described type strains.</title>
        <authorList>
            <person name="Whitman W.B."/>
            <person name="Woyke T."/>
            <person name="Klenk H.P."/>
            <person name="Zhou Y."/>
            <person name="Lilburn T.G."/>
            <person name="Beck B.J."/>
            <person name="De Vos P."/>
            <person name="Vandamme P."/>
            <person name="Eisen J.A."/>
            <person name="Garrity G."/>
            <person name="Hugenholtz P."/>
            <person name="Kyrpides N.C."/>
        </authorList>
    </citation>
    <scope>NUCLEOTIDE SEQUENCE [LARGE SCALE GENOMIC DNA]</scope>
    <source>
        <strain evidence="2 3">CGMCC 1.10124</strain>
    </source>
</reference>
<gene>
    <name evidence="2" type="ORF">ATH50_1123</name>
</gene>
<protein>
    <submittedName>
        <fullName evidence="2">Uncharacterized protein</fullName>
    </submittedName>
</protein>
<dbReference type="RefSeq" id="WP_241966786.1">
    <property type="nucleotide sequence ID" value="NZ_CP034145.1"/>
</dbReference>
<feature type="compositionally biased region" description="Basic and acidic residues" evidence="1">
    <location>
        <begin position="195"/>
        <end position="206"/>
    </location>
</feature>